<dbReference type="CDD" id="cd00403">
    <property type="entry name" value="Ribosomal_L1"/>
    <property type="match status" value="1"/>
</dbReference>
<evidence type="ECO:0000256" key="4">
    <source>
        <dbReference type="ARBA" id="ARBA00057875"/>
    </source>
</evidence>
<dbReference type="InterPro" id="IPR023673">
    <property type="entry name" value="Ribosomal_uL1_CS"/>
</dbReference>
<keyword evidence="3 5" id="KW-0687">Ribonucleoprotein</keyword>
<dbReference type="PIRSF" id="PIRSF002155">
    <property type="entry name" value="Ribosomal_L1"/>
    <property type="match status" value="1"/>
</dbReference>
<evidence type="ECO:0000256" key="3">
    <source>
        <dbReference type="ARBA" id="ARBA00023274"/>
    </source>
</evidence>
<dbReference type="Gene3D" id="3.30.190.20">
    <property type="match status" value="2"/>
</dbReference>
<evidence type="ECO:0000313" key="9">
    <source>
        <dbReference type="Proteomes" id="UP000507245"/>
    </source>
</evidence>
<comment type="similarity">
    <text evidence="1 5">Belongs to the universal ribosomal protein uL1 family.</text>
</comment>
<dbReference type="EMBL" id="CAEKKB010000002">
    <property type="protein sequence ID" value="CAB4301275.1"/>
    <property type="molecule type" value="Genomic_DNA"/>
</dbReference>
<reference evidence="9" key="1">
    <citation type="journal article" date="2020" name="Genome Biol.">
        <title>Gamete binning: chromosome-level and haplotype-resolved genome assembly enabled by high-throughput single-cell sequencing of gamete genomes.</title>
        <authorList>
            <person name="Campoy J.A."/>
            <person name="Sun H."/>
            <person name="Goel M."/>
            <person name="Jiao W.-B."/>
            <person name="Folz-Donahue K."/>
            <person name="Wang N."/>
            <person name="Rubio M."/>
            <person name="Liu C."/>
            <person name="Kukat C."/>
            <person name="Ruiz D."/>
            <person name="Huettel B."/>
            <person name="Schneeberger K."/>
        </authorList>
    </citation>
    <scope>NUCLEOTIDE SEQUENCE [LARGE SCALE GENOMIC DNA]</scope>
    <source>
        <strain evidence="9">cv. Rojo Pasion</strain>
    </source>
</reference>
<evidence type="ECO:0000256" key="2">
    <source>
        <dbReference type="ARBA" id="ARBA00022980"/>
    </source>
</evidence>
<dbReference type="PROSITE" id="PS01199">
    <property type="entry name" value="RIBOSOMAL_L1"/>
    <property type="match status" value="1"/>
</dbReference>
<dbReference type="AlphaFoldDB" id="A0A6J5WMS5"/>
<name>A0A6J5WMS5_PRUAR</name>
<keyword evidence="2 5" id="KW-0689">Ribosomal protein</keyword>
<dbReference type="InterPro" id="IPR023674">
    <property type="entry name" value="Ribosomal_uL1-like"/>
</dbReference>
<evidence type="ECO:0000256" key="5">
    <source>
        <dbReference type="RuleBase" id="RU000659"/>
    </source>
</evidence>
<proteinExistence type="inferred from homology"/>
<sequence>MTNTKFVETAEAHFRLNIDPKYNDQQLRATVNLPKGTGQTVKVAVLTQGERFDEAKNAGADLVGGDDLIQQIKEGFMEFDKLIASPDMMPKVASLGKILGPRGLMPNPKAGTVTPNIPQAIAEFKQGKVEYRADKTGIKSVETNKPPGAKGVYWKSAHICSSMGPSIRLNIREMLDFKLPTN</sequence>
<dbReference type="Pfam" id="PF00687">
    <property type="entry name" value="Ribosomal_L1"/>
    <property type="match status" value="1"/>
</dbReference>
<dbReference type="GO" id="GO:0015934">
    <property type="term" value="C:large ribosomal subunit"/>
    <property type="evidence" value="ECO:0007669"/>
    <property type="project" value="InterPro"/>
</dbReference>
<dbReference type="Gene3D" id="3.40.50.790">
    <property type="match status" value="1"/>
</dbReference>
<dbReference type="GO" id="GO:0006412">
    <property type="term" value="P:translation"/>
    <property type="evidence" value="ECO:0007669"/>
    <property type="project" value="InterPro"/>
</dbReference>
<reference evidence="7 8" key="2">
    <citation type="submission" date="2020-05" db="EMBL/GenBank/DDBJ databases">
        <authorList>
            <person name="Campoy J."/>
            <person name="Schneeberger K."/>
            <person name="Spophaly S."/>
        </authorList>
    </citation>
    <scope>NUCLEOTIDE SEQUENCE [LARGE SCALE GENOMIC DNA]</scope>
    <source>
        <strain evidence="7">PruArmRojPasFocal</strain>
    </source>
</reference>
<accession>A0A6J5WMS5</accession>
<dbReference type="EMBL" id="CAEKDK010000002">
    <property type="protein sequence ID" value="CAB4268178.1"/>
    <property type="molecule type" value="Genomic_DNA"/>
</dbReference>
<dbReference type="OrthoDB" id="1747252at2759"/>
<dbReference type="GO" id="GO:0003723">
    <property type="term" value="F:RNA binding"/>
    <property type="evidence" value="ECO:0007669"/>
    <property type="project" value="InterPro"/>
</dbReference>
<protein>
    <recommendedName>
        <fullName evidence="5">Ribosomal protein</fullName>
    </recommendedName>
</protein>
<evidence type="ECO:0000313" key="8">
    <source>
        <dbReference type="Proteomes" id="UP000507222"/>
    </source>
</evidence>
<evidence type="ECO:0000313" key="6">
    <source>
        <dbReference type="EMBL" id="CAB4268178.1"/>
    </source>
</evidence>
<dbReference type="PANTHER" id="PTHR36427:SF3">
    <property type="entry name" value="LARGE RIBOSOMAL SUBUNIT PROTEIN UL1M"/>
    <property type="match status" value="1"/>
</dbReference>
<dbReference type="SUPFAM" id="SSF56808">
    <property type="entry name" value="Ribosomal protein L1"/>
    <property type="match status" value="1"/>
</dbReference>
<evidence type="ECO:0000256" key="1">
    <source>
        <dbReference type="ARBA" id="ARBA00010531"/>
    </source>
</evidence>
<dbReference type="GO" id="GO:0003735">
    <property type="term" value="F:structural constituent of ribosome"/>
    <property type="evidence" value="ECO:0007669"/>
    <property type="project" value="InterPro"/>
</dbReference>
<dbReference type="PANTHER" id="PTHR36427">
    <property type="entry name" value="54S RIBOSOMAL PROTEIN L1, MITOCHONDRIAL"/>
    <property type="match status" value="1"/>
</dbReference>
<dbReference type="InterPro" id="IPR016095">
    <property type="entry name" value="Ribosomal_uL1_3-a/b-sand"/>
</dbReference>
<dbReference type="InterPro" id="IPR028364">
    <property type="entry name" value="Ribosomal_uL1/biogenesis"/>
</dbReference>
<dbReference type="FunFam" id="3.40.50.790:FF:000001">
    <property type="entry name" value="50S ribosomal protein L1"/>
    <property type="match status" value="1"/>
</dbReference>
<dbReference type="InterPro" id="IPR002143">
    <property type="entry name" value="Ribosomal_uL1"/>
</dbReference>
<dbReference type="Proteomes" id="UP000507245">
    <property type="component" value="Unassembled WGS sequence"/>
</dbReference>
<evidence type="ECO:0000313" key="7">
    <source>
        <dbReference type="EMBL" id="CAB4301275.1"/>
    </source>
</evidence>
<keyword evidence="9" id="KW-1185">Reference proteome</keyword>
<gene>
    <name evidence="6" type="ORF">CURHAP_LOCUS11282</name>
    <name evidence="7" type="ORF">ORAREDHAP_LOCUS16762</name>
</gene>
<dbReference type="Proteomes" id="UP000507222">
    <property type="component" value="Unassembled WGS sequence"/>
</dbReference>
<comment type="function">
    <text evidence="4">This protein binds directly to 23S ribosomal RNA.</text>
</comment>
<organism evidence="7 9">
    <name type="scientific">Prunus armeniaca</name>
    <name type="common">Apricot</name>
    <name type="synonym">Armeniaca vulgaris</name>
    <dbReference type="NCBI Taxonomy" id="36596"/>
    <lineage>
        <taxon>Eukaryota</taxon>
        <taxon>Viridiplantae</taxon>
        <taxon>Streptophyta</taxon>
        <taxon>Embryophyta</taxon>
        <taxon>Tracheophyta</taxon>
        <taxon>Spermatophyta</taxon>
        <taxon>Magnoliopsida</taxon>
        <taxon>eudicotyledons</taxon>
        <taxon>Gunneridae</taxon>
        <taxon>Pentapetalae</taxon>
        <taxon>rosids</taxon>
        <taxon>fabids</taxon>
        <taxon>Rosales</taxon>
        <taxon>Rosaceae</taxon>
        <taxon>Amygdaloideae</taxon>
        <taxon>Amygdaleae</taxon>
        <taxon>Prunus</taxon>
    </lineage>
</organism>